<feature type="site" description="Important for activity" evidence="8">
    <location>
        <position position="8"/>
    </location>
</feature>
<keyword evidence="7 8" id="KW-0119">Carbohydrate metabolism</keyword>
<keyword evidence="2 8" id="KW-0859">Xylose metabolism</keyword>
<protein>
    <recommendedName>
        <fullName evidence="8">Xylulose kinase</fullName>
        <shortName evidence="8">Xylulokinase</shortName>
        <ecNumber evidence="8">2.7.1.17</ecNumber>
    </recommendedName>
</protein>
<evidence type="ECO:0000256" key="5">
    <source>
        <dbReference type="ARBA" id="ARBA00022777"/>
    </source>
</evidence>
<dbReference type="InterPro" id="IPR018483">
    <property type="entry name" value="Carb_kinase_FGGY_CS"/>
</dbReference>
<evidence type="ECO:0000256" key="3">
    <source>
        <dbReference type="ARBA" id="ARBA00022679"/>
    </source>
</evidence>
<evidence type="ECO:0000256" key="7">
    <source>
        <dbReference type="ARBA" id="ARBA00023277"/>
    </source>
</evidence>
<feature type="domain" description="Carbohydrate kinase FGGY N-terminal" evidence="10">
    <location>
        <begin position="4"/>
        <end position="200"/>
    </location>
</feature>
<organism evidence="12 13">
    <name type="scientific">Leifsonia williamsii</name>
    <dbReference type="NCBI Taxonomy" id="3035919"/>
    <lineage>
        <taxon>Bacteria</taxon>
        <taxon>Bacillati</taxon>
        <taxon>Actinomycetota</taxon>
        <taxon>Actinomycetes</taxon>
        <taxon>Micrococcales</taxon>
        <taxon>Microbacteriaceae</taxon>
        <taxon>Leifsonia</taxon>
    </lineage>
</organism>
<dbReference type="InterPro" id="IPR018484">
    <property type="entry name" value="FGGY_N"/>
</dbReference>
<dbReference type="PANTHER" id="PTHR43095">
    <property type="entry name" value="SUGAR KINASE"/>
    <property type="match status" value="1"/>
</dbReference>
<dbReference type="PIRSF" id="PIRSF000538">
    <property type="entry name" value="GlpK"/>
    <property type="match status" value="1"/>
</dbReference>
<dbReference type="Pfam" id="PF00370">
    <property type="entry name" value="FGGY_N"/>
    <property type="match status" value="1"/>
</dbReference>
<dbReference type="SUPFAM" id="SSF53067">
    <property type="entry name" value="Actin-like ATPase domain"/>
    <property type="match status" value="2"/>
</dbReference>
<feature type="binding site" evidence="8">
    <location>
        <begin position="71"/>
        <end position="72"/>
    </location>
    <ligand>
        <name>substrate</name>
    </ligand>
</feature>
<evidence type="ECO:0000256" key="9">
    <source>
        <dbReference type="RuleBase" id="RU003733"/>
    </source>
</evidence>
<dbReference type="InterPro" id="IPR000577">
    <property type="entry name" value="Carb_kinase_FGGY"/>
</dbReference>
<sequence length="480" mass="48354">MTLVAGVDSSTQSCKVVVRDLETGALVRSGRAAHPEGTEVDPAVWWEALRTALEAAGGLADVAAVSIAGQQHGMVVLDAEGRVIRDALLWNDTRSAAAARDLIAEVGADAYAARVGVVPVASFTATKLRWLRDAEPANAGRVAAVALPHDWLTWRLRGYGPADESPLGPDLEALTTDRSDASGTAYWGAASGTYDLDLFERALGRPGREAGASGDATTSDAVVLPRVLGPGESAGRTPEGVLVGPGAGDNAGAALGLGAAEGDVVVSIGTSGTVFAVTDAPVADPSGTVAGFADASGVSLPLIATLNAARVLDAIARLLGVDHDGLSSLALSAEPGAGGVVLVPYFEGERTPNLPDAKASIHGLTLASTVPANLARAAIEGMLCGLADGLDAVRAVGVRERRILLIGGAAQNPAVAAVAAQVFDAAVVVPAPGEYVADGGAVQAAWALTGTRPSWTVEAAPPLPVDTRPEIRAQYAAARA</sequence>
<dbReference type="InterPro" id="IPR050406">
    <property type="entry name" value="FGGY_Carb_Kinase"/>
</dbReference>
<dbReference type="RefSeq" id="WP_301212875.1">
    <property type="nucleotide sequence ID" value="NZ_JAROCF010000001.1"/>
</dbReference>
<dbReference type="CDD" id="cd07809">
    <property type="entry name" value="ASKHA_NBD_FGGY_BaXK-like"/>
    <property type="match status" value="1"/>
</dbReference>
<dbReference type="Gene3D" id="3.30.420.40">
    <property type="match status" value="2"/>
</dbReference>
<keyword evidence="6 8" id="KW-0067">ATP-binding</keyword>
<comment type="catalytic activity">
    <reaction evidence="8">
        <text>D-xylulose + ATP = D-xylulose 5-phosphate + ADP + H(+)</text>
        <dbReference type="Rhea" id="RHEA:10964"/>
        <dbReference type="ChEBI" id="CHEBI:15378"/>
        <dbReference type="ChEBI" id="CHEBI:17140"/>
        <dbReference type="ChEBI" id="CHEBI:30616"/>
        <dbReference type="ChEBI" id="CHEBI:57737"/>
        <dbReference type="ChEBI" id="CHEBI:456216"/>
        <dbReference type="EC" id="2.7.1.17"/>
    </reaction>
</comment>
<dbReference type="InterPro" id="IPR006000">
    <property type="entry name" value="Xylulokinase"/>
</dbReference>
<comment type="similarity">
    <text evidence="1 8 9">Belongs to the FGGY kinase family.</text>
</comment>
<comment type="function">
    <text evidence="8">Catalyzes the phosphorylation of D-xylulose to D-xylulose 5-phosphate.</text>
</comment>
<feature type="domain" description="Carbohydrate kinase FGGY C-terminal" evidence="11">
    <location>
        <begin position="265"/>
        <end position="448"/>
    </location>
</feature>
<reference evidence="12" key="1">
    <citation type="submission" date="2023-06" db="EMBL/GenBank/DDBJ databases">
        <title>MT1 and MT2 Draft Genomes of Novel Species.</title>
        <authorList>
            <person name="Venkateswaran K."/>
        </authorList>
    </citation>
    <scope>NUCLEOTIDE SEQUENCE</scope>
    <source>
        <strain evidence="12">F6_8S_P_1B</strain>
    </source>
</reference>
<dbReference type="InterPro" id="IPR043129">
    <property type="entry name" value="ATPase_NBD"/>
</dbReference>
<evidence type="ECO:0000259" key="10">
    <source>
        <dbReference type="Pfam" id="PF00370"/>
    </source>
</evidence>
<evidence type="ECO:0000259" key="11">
    <source>
        <dbReference type="Pfam" id="PF02782"/>
    </source>
</evidence>
<evidence type="ECO:0000256" key="1">
    <source>
        <dbReference type="ARBA" id="ARBA00009156"/>
    </source>
</evidence>
<comment type="caution">
    <text evidence="12">The sequence shown here is derived from an EMBL/GenBank/DDBJ whole genome shotgun (WGS) entry which is preliminary data.</text>
</comment>
<dbReference type="EC" id="2.7.1.17" evidence="8"/>
<dbReference type="HAMAP" id="MF_02220">
    <property type="entry name" value="XylB"/>
    <property type="match status" value="1"/>
</dbReference>
<keyword evidence="4 8" id="KW-0547">Nucleotide-binding</keyword>
<keyword evidence="5 8" id="KW-0418">Kinase</keyword>
<dbReference type="PROSITE" id="PS00445">
    <property type="entry name" value="FGGY_KINASES_2"/>
    <property type="match status" value="1"/>
</dbReference>
<evidence type="ECO:0000256" key="4">
    <source>
        <dbReference type="ARBA" id="ARBA00022741"/>
    </source>
</evidence>
<evidence type="ECO:0000256" key="8">
    <source>
        <dbReference type="HAMAP-Rule" id="MF_02220"/>
    </source>
</evidence>
<dbReference type="Proteomes" id="UP001174208">
    <property type="component" value="Unassembled WGS sequence"/>
</dbReference>
<evidence type="ECO:0000313" key="12">
    <source>
        <dbReference type="EMBL" id="MDN4614252.1"/>
    </source>
</evidence>
<evidence type="ECO:0000256" key="2">
    <source>
        <dbReference type="ARBA" id="ARBA00022629"/>
    </source>
</evidence>
<gene>
    <name evidence="8" type="primary">xylB</name>
    <name evidence="12" type="ORF">P5G50_07285</name>
</gene>
<dbReference type="EMBL" id="JAROCF010000001">
    <property type="protein sequence ID" value="MDN4614252.1"/>
    <property type="molecule type" value="Genomic_DNA"/>
</dbReference>
<proteinExistence type="inferred from homology"/>
<dbReference type="Pfam" id="PF02782">
    <property type="entry name" value="FGGY_C"/>
    <property type="match status" value="1"/>
</dbReference>
<dbReference type="PANTHER" id="PTHR43095:SF5">
    <property type="entry name" value="XYLULOSE KINASE"/>
    <property type="match status" value="1"/>
</dbReference>
<dbReference type="InterPro" id="IPR018485">
    <property type="entry name" value="FGGY_C"/>
</dbReference>
<evidence type="ECO:0000313" key="13">
    <source>
        <dbReference type="Proteomes" id="UP001174208"/>
    </source>
</evidence>
<evidence type="ECO:0000256" key="6">
    <source>
        <dbReference type="ARBA" id="ARBA00022840"/>
    </source>
</evidence>
<name>A0ABT8KCQ4_9MICO</name>
<keyword evidence="13" id="KW-1185">Reference proteome</keyword>
<keyword evidence="3 8" id="KW-0808">Transferase</keyword>
<feature type="active site" description="Proton acceptor" evidence="8">
    <location>
        <position position="249"/>
    </location>
</feature>
<accession>A0ABT8KCQ4</accession>
<dbReference type="GO" id="GO:0016301">
    <property type="term" value="F:kinase activity"/>
    <property type="evidence" value="ECO:0007669"/>
    <property type="project" value="UniProtKB-KW"/>
</dbReference>